<feature type="region of interest" description="Disordered" evidence="1">
    <location>
        <begin position="38"/>
        <end position="107"/>
    </location>
</feature>
<proteinExistence type="predicted"/>
<sequence length="107" mass="11287">MMPSPASLRWSLPLPTPAPVPPMQISSVGTCHTSMLPISLLTTPSSPRSSSPRPASPSPVPVASLEPPPCSESMHRITAGTPTRPRDDLHPRGGGVCLQRSSSQCWL</sequence>
<keyword evidence="3" id="KW-1185">Reference proteome</keyword>
<protein>
    <submittedName>
        <fullName evidence="2">Uncharacterized protein</fullName>
    </submittedName>
</protein>
<reference evidence="2 3" key="1">
    <citation type="submission" date="2023-10" db="EMBL/GenBank/DDBJ databases">
        <title>Chromosome-scale genome assembly provides insights into flower coloration mechanisms of Canna indica.</title>
        <authorList>
            <person name="Li C."/>
        </authorList>
    </citation>
    <scope>NUCLEOTIDE SEQUENCE [LARGE SCALE GENOMIC DNA]</scope>
    <source>
        <tissue evidence="2">Flower</tissue>
    </source>
</reference>
<gene>
    <name evidence="2" type="ORF">Cni_G06825</name>
</gene>
<accession>A0AAQ3Q4C5</accession>
<dbReference type="Proteomes" id="UP001327560">
    <property type="component" value="Chromosome 2"/>
</dbReference>
<organism evidence="2 3">
    <name type="scientific">Canna indica</name>
    <name type="common">Indian-shot</name>
    <dbReference type="NCBI Taxonomy" id="4628"/>
    <lineage>
        <taxon>Eukaryota</taxon>
        <taxon>Viridiplantae</taxon>
        <taxon>Streptophyta</taxon>
        <taxon>Embryophyta</taxon>
        <taxon>Tracheophyta</taxon>
        <taxon>Spermatophyta</taxon>
        <taxon>Magnoliopsida</taxon>
        <taxon>Liliopsida</taxon>
        <taxon>Zingiberales</taxon>
        <taxon>Cannaceae</taxon>
        <taxon>Canna</taxon>
    </lineage>
</organism>
<dbReference type="AlphaFoldDB" id="A0AAQ3Q4C5"/>
<feature type="compositionally biased region" description="Low complexity" evidence="1">
    <location>
        <begin position="38"/>
        <end position="53"/>
    </location>
</feature>
<evidence type="ECO:0000313" key="2">
    <source>
        <dbReference type="EMBL" id="WOK98115.1"/>
    </source>
</evidence>
<evidence type="ECO:0000313" key="3">
    <source>
        <dbReference type="Proteomes" id="UP001327560"/>
    </source>
</evidence>
<feature type="compositionally biased region" description="Pro residues" evidence="1">
    <location>
        <begin position="54"/>
        <end position="70"/>
    </location>
</feature>
<name>A0AAQ3Q4C5_9LILI</name>
<dbReference type="EMBL" id="CP136891">
    <property type="protein sequence ID" value="WOK98115.1"/>
    <property type="molecule type" value="Genomic_DNA"/>
</dbReference>
<evidence type="ECO:0000256" key="1">
    <source>
        <dbReference type="SAM" id="MobiDB-lite"/>
    </source>
</evidence>